<dbReference type="EMBL" id="JYDI01000117">
    <property type="protein sequence ID" value="KRY51821.1"/>
    <property type="molecule type" value="Genomic_DNA"/>
</dbReference>
<dbReference type="OrthoDB" id="10378457at2759"/>
<name>A0A0V1CRK3_TRIBR</name>
<evidence type="ECO:0000313" key="2">
    <source>
        <dbReference type="Proteomes" id="UP000054653"/>
    </source>
</evidence>
<evidence type="ECO:0000313" key="1">
    <source>
        <dbReference type="EMBL" id="KRY51821.1"/>
    </source>
</evidence>
<gene>
    <name evidence="1" type="ORF">T03_6254</name>
</gene>
<organism evidence="1 2">
    <name type="scientific">Trichinella britovi</name>
    <name type="common">Parasitic roundworm</name>
    <dbReference type="NCBI Taxonomy" id="45882"/>
    <lineage>
        <taxon>Eukaryota</taxon>
        <taxon>Metazoa</taxon>
        <taxon>Ecdysozoa</taxon>
        <taxon>Nematoda</taxon>
        <taxon>Enoplea</taxon>
        <taxon>Dorylaimia</taxon>
        <taxon>Trichinellida</taxon>
        <taxon>Trichinellidae</taxon>
        <taxon>Trichinella</taxon>
    </lineage>
</organism>
<protein>
    <submittedName>
        <fullName evidence="1">Uncharacterized protein</fullName>
    </submittedName>
</protein>
<comment type="caution">
    <text evidence="1">The sequence shown here is derived from an EMBL/GenBank/DDBJ whole genome shotgun (WGS) entry which is preliminary data.</text>
</comment>
<proteinExistence type="predicted"/>
<accession>A0A0V1CRK3</accession>
<reference evidence="1 2" key="1">
    <citation type="submission" date="2015-01" db="EMBL/GenBank/DDBJ databases">
        <title>Evolution of Trichinella species and genotypes.</title>
        <authorList>
            <person name="Korhonen P.K."/>
            <person name="Edoardo P."/>
            <person name="Giuseppe L.R."/>
            <person name="Gasser R.B."/>
        </authorList>
    </citation>
    <scope>NUCLEOTIDE SEQUENCE [LARGE SCALE GENOMIC DNA]</scope>
    <source>
        <strain evidence="1">ISS120</strain>
    </source>
</reference>
<dbReference type="AlphaFoldDB" id="A0A0V1CRK3"/>
<sequence>MLVARWRGSNKESAFVSVDAASVSEKTSSPNGCVGCLHGPVVEEGYFLQTLRPMCCSALCDVVVILLNLMIWHSTCWDKRSRTVVVPHVNGFPQSVACSDDECADSVAAQSISSSISIDCLQTLLHNQQQSLIAALWNIVVQLLSCPFDLYWKILLFGWTAFEKRLCAADWKEVRNLLLLTMKLHQWLAFSLSGTVLVDALVEPVSLKIEADPRQPK</sequence>
<keyword evidence="2" id="KW-1185">Reference proteome</keyword>
<dbReference type="Proteomes" id="UP000054653">
    <property type="component" value="Unassembled WGS sequence"/>
</dbReference>